<keyword evidence="1" id="KW-0472">Membrane</keyword>
<dbReference type="PANTHER" id="PTHR42685:SF22">
    <property type="entry name" value="CONDITIONED MEDIUM FACTOR RECEPTOR 1"/>
    <property type="match status" value="1"/>
</dbReference>
<dbReference type="Proteomes" id="UP000505306">
    <property type="component" value="Chromosome"/>
</dbReference>
<evidence type="ECO:0000313" key="4">
    <source>
        <dbReference type="Proteomes" id="UP000505306"/>
    </source>
</evidence>
<proteinExistence type="predicted"/>
<accession>A0A6G6GIZ7</accession>
<evidence type="ECO:0000256" key="1">
    <source>
        <dbReference type="SAM" id="Phobius"/>
    </source>
</evidence>
<keyword evidence="1" id="KW-1133">Transmembrane helix</keyword>
<protein>
    <submittedName>
        <fullName evidence="3">NAD(P)-binding protein</fullName>
    </submittedName>
</protein>
<keyword evidence="4" id="KW-1185">Reference proteome</keyword>
<dbReference type="InterPro" id="IPR036188">
    <property type="entry name" value="FAD/NAD-bd_sf"/>
</dbReference>
<sequence length="373" mass="41481">MQEESTFDIVIIGGGLAGLTCALALVDYCKVLLVEKESFPNHKVCGEYVSNEVLPYLQSLGVDPLQHGAKQINTLEISTHTGAVVKSNLPLGGFGMSRYALDMLLYKAVSDRCTIVQDTITEISFVDEMFRVNAKNGDVFSAPHVVGAYGKRSNLDKLLNRKFIQEKSPWLAVKAHYTYDFDDTKVALHNFNGGYCGLSKVETNAVNACYLTTYASFKKSNSIVQFQNETMSANPHLAHFFKDAVPLFSEPLTISQISFNTKQPVENHMFMIGDTAGLIHPLCGNGMAMAIHSAKLFSELYLAHKKQKQSRDALELNYSRAWQENFSRRLQTGRRIQNVLLRPSLAKAAFTTARMFPSLVPEVIKKTHGTILV</sequence>
<dbReference type="PANTHER" id="PTHR42685">
    <property type="entry name" value="GERANYLGERANYL DIPHOSPHATE REDUCTASE"/>
    <property type="match status" value="1"/>
</dbReference>
<dbReference type="KEGG" id="mgel:G5B37_02075"/>
<feature type="transmembrane region" description="Helical" evidence="1">
    <location>
        <begin position="7"/>
        <end position="26"/>
    </location>
</feature>
<dbReference type="Gene3D" id="3.50.50.60">
    <property type="entry name" value="FAD/NAD(P)-binding domain"/>
    <property type="match status" value="1"/>
</dbReference>
<reference evidence="3 4" key="1">
    <citation type="submission" date="2020-02" db="EMBL/GenBank/DDBJ databases">
        <title>Complete genome sequence of Flavobacteriaceae bacterium.</title>
        <authorList>
            <person name="Kim S.-J."/>
            <person name="Kim Y.-S."/>
            <person name="Kim K.-H."/>
        </authorList>
    </citation>
    <scope>NUCLEOTIDE SEQUENCE [LARGE SCALE GENOMIC DNA]</scope>
    <source>
        <strain evidence="3 4">RR4-40</strain>
    </source>
</reference>
<feature type="domain" description="FAD-binding" evidence="2">
    <location>
        <begin position="8"/>
        <end position="300"/>
    </location>
</feature>
<dbReference type="SUPFAM" id="SSF51905">
    <property type="entry name" value="FAD/NAD(P)-binding domain"/>
    <property type="match status" value="1"/>
</dbReference>
<gene>
    <name evidence="3" type="ORF">G5B37_02075</name>
</gene>
<keyword evidence="1" id="KW-0812">Transmembrane</keyword>
<name>A0A6G6GIZ7_9FLAO</name>
<dbReference type="EMBL" id="CP049057">
    <property type="protein sequence ID" value="QIE58393.1"/>
    <property type="molecule type" value="Genomic_DNA"/>
</dbReference>
<dbReference type="InterPro" id="IPR050407">
    <property type="entry name" value="Geranylgeranyl_reductase"/>
</dbReference>
<dbReference type="AlphaFoldDB" id="A0A6G6GIZ7"/>
<organism evidence="3 4">
    <name type="scientific">Rasiella rasia</name>
    <dbReference type="NCBI Taxonomy" id="2744027"/>
    <lineage>
        <taxon>Bacteria</taxon>
        <taxon>Pseudomonadati</taxon>
        <taxon>Bacteroidota</taxon>
        <taxon>Flavobacteriia</taxon>
        <taxon>Flavobacteriales</taxon>
        <taxon>Flavobacteriaceae</taxon>
        <taxon>Rasiella</taxon>
    </lineage>
</organism>
<dbReference type="RefSeq" id="WP_164678399.1">
    <property type="nucleotide sequence ID" value="NZ_CP049057.1"/>
</dbReference>
<dbReference type="GO" id="GO:0071949">
    <property type="term" value="F:FAD binding"/>
    <property type="evidence" value="ECO:0007669"/>
    <property type="project" value="InterPro"/>
</dbReference>
<evidence type="ECO:0000259" key="2">
    <source>
        <dbReference type="Pfam" id="PF01494"/>
    </source>
</evidence>
<dbReference type="InterPro" id="IPR002938">
    <property type="entry name" value="FAD-bd"/>
</dbReference>
<dbReference type="PRINTS" id="PR00420">
    <property type="entry name" value="RNGMNOXGNASE"/>
</dbReference>
<evidence type="ECO:0000313" key="3">
    <source>
        <dbReference type="EMBL" id="QIE58393.1"/>
    </source>
</evidence>
<dbReference type="Pfam" id="PF01494">
    <property type="entry name" value="FAD_binding_3"/>
    <property type="match status" value="1"/>
</dbReference>